<dbReference type="Pfam" id="PF01183">
    <property type="entry name" value="Glyco_hydro_25"/>
    <property type="match status" value="1"/>
</dbReference>
<evidence type="ECO:0000256" key="1">
    <source>
        <dbReference type="ARBA" id="ARBA00010646"/>
    </source>
</evidence>
<dbReference type="InterPro" id="IPR002053">
    <property type="entry name" value="Glyco_hydro_25"/>
</dbReference>
<name>A0ABX0ZW24_9ACTN</name>
<accession>A0ABX0ZW24</accession>
<feature type="chain" id="PRO_5045460892" description="SH3 domain-containing protein" evidence="2">
    <location>
        <begin position="29"/>
        <end position="356"/>
    </location>
</feature>
<feature type="signal peptide" evidence="2">
    <location>
        <begin position="1"/>
        <end position="28"/>
    </location>
</feature>
<keyword evidence="2" id="KW-0732">Signal</keyword>
<dbReference type="PROSITE" id="PS51904">
    <property type="entry name" value="GLYCOSYL_HYDROL_F25_2"/>
    <property type="match status" value="1"/>
</dbReference>
<comment type="caution">
    <text evidence="3">The sequence shown here is derived from an EMBL/GenBank/DDBJ whole genome shotgun (WGS) entry which is preliminary data.</text>
</comment>
<dbReference type="Proteomes" id="UP000734511">
    <property type="component" value="Unassembled WGS sequence"/>
</dbReference>
<evidence type="ECO:0000256" key="2">
    <source>
        <dbReference type="SAM" id="SignalP"/>
    </source>
</evidence>
<dbReference type="Gene3D" id="3.20.20.80">
    <property type="entry name" value="Glycosidases"/>
    <property type="match status" value="1"/>
</dbReference>
<evidence type="ECO:0008006" key="5">
    <source>
        <dbReference type="Google" id="ProtNLM"/>
    </source>
</evidence>
<dbReference type="RefSeq" id="WP_167987067.1">
    <property type="nucleotide sequence ID" value="NZ_JAATEJ010000043.1"/>
</dbReference>
<dbReference type="EMBL" id="JAATEJ010000043">
    <property type="protein sequence ID" value="NJP48243.1"/>
    <property type="molecule type" value="Genomic_DNA"/>
</dbReference>
<comment type="similarity">
    <text evidence="1">Belongs to the glycosyl hydrolase 25 family.</text>
</comment>
<dbReference type="Gene3D" id="2.30.30.40">
    <property type="entry name" value="SH3 Domains"/>
    <property type="match status" value="1"/>
</dbReference>
<proteinExistence type="inferred from homology"/>
<dbReference type="PANTHER" id="PTHR34135">
    <property type="entry name" value="LYSOZYME"/>
    <property type="match status" value="1"/>
</dbReference>
<organism evidence="3 4">
    <name type="scientific">Actinacidiphila epipremni</name>
    <dbReference type="NCBI Taxonomy" id="2053013"/>
    <lineage>
        <taxon>Bacteria</taxon>
        <taxon>Bacillati</taxon>
        <taxon>Actinomycetota</taxon>
        <taxon>Actinomycetes</taxon>
        <taxon>Kitasatosporales</taxon>
        <taxon>Streptomycetaceae</taxon>
        <taxon>Actinacidiphila</taxon>
    </lineage>
</organism>
<reference evidence="3 4" key="1">
    <citation type="submission" date="2020-03" db="EMBL/GenBank/DDBJ databases">
        <title>WGS of actinomycetes isolated from Thailand.</title>
        <authorList>
            <person name="Thawai C."/>
        </authorList>
    </citation>
    <scope>NUCLEOTIDE SEQUENCE [LARGE SCALE GENOMIC DNA]</scope>
    <source>
        <strain evidence="3 4">PRB2-1</strain>
    </source>
</reference>
<keyword evidence="4" id="KW-1185">Reference proteome</keyword>
<dbReference type="InterPro" id="IPR017853">
    <property type="entry name" value="GH"/>
</dbReference>
<evidence type="ECO:0000313" key="3">
    <source>
        <dbReference type="EMBL" id="NJP48243.1"/>
    </source>
</evidence>
<dbReference type="SUPFAM" id="SSF51445">
    <property type="entry name" value="(Trans)glycosidases"/>
    <property type="match status" value="1"/>
</dbReference>
<dbReference type="PANTHER" id="PTHR34135:SF2">
    <property type="entry name" value="LYSOZYME"/>
    <property type="match status" value="1"/>
</dbReference>
<sequence>MIAVKRALLAAASAVFLVLLAPAVPASASVGAYVWGTDGDNLNVRASASTTATVVASLAAGQSVTIDCQTTGPTVNGTSVWDHLPAYGGYATDAYLYTGYDGFDPDLPRCGGSTPPGASAPVNTDGFDMSGLNPGTVDFTAAAQRYGFADFKASQGDYLTDSRFAERVAAAKGKMIIQAYHFFDPRDNGASQANYLADVLAGVGYRVPDKRTLPVMADLEPNYCSGDLPPSQRESNCDSTRLALPFCWIADSASSTLNARVADFVSTVTSRTGAPPMIYTNADMTGSCGLDTGPLHSLKLVAPSWNGQPQAVAASLGWSTYTFTQTGPYTTVPGGVGALPDSYHGTTASLASLADN</sequence>
<protein>
    <recommendedName>
        <fullName evidence="5">SH3 domain-containing protein</fullName>
    </recommendedName>
</protein>
<evidence type="ECO:0000313" key="4">
    <source>
        <dbReference type="Proteomes" id="UP000734511"/>
    </source>
</evidence>
<gene>
    <name evidence="3" type="ORF">HCN08_33310</name>
</gene>